<feature type="region of interest" description="Disordered" evidence="1">
    <location>
        <begin position="1461"/>
        <end position="1483"/>
    </location>
</feature>
<feature type="compositionally biased region" description="Polar residues" evidence="1">
    <location>
        <begin position="177"/>
        <end position="190"/>
    </location>
</feature>
<dbReference type="EMBL" id="JACYCD010000009">
    <property type="protein sequence ID" value="KAF8714594.1"/>
    <property type="molecule type" value="Genomic_DNA"/>
</dbReference>
<protein>
    <recommendedName>
        <fullName evidence="5">C2H2-type domain-containing protein</fullName>
    </recommendedName>
</protein>
<feature type="compositionally biased region" description="Basic and acidic residues" evidence="1">
    <location>
        <begin position="1461"/>
        <end position="1476"/>
    </location>
</feature>
<feature type="region of interest" description="Disordered" evidence="1">
    <location>
        <begin position="79"/>
        <end position="99"/>
    </location>
</feature>
<feature type="compositionally biased region" description="Polar residues" evidence="1">
    <location>
        <begin position="80"/>
        <end position="93"/>
    </location>
</feature>
<feature type="compositionally biased region" description="Acidic residues" evidence="1">
    <location>
        <begin position="1595"/>
        <end position="1615"/>
    </location>
</feature>
<dbReference type="Proteomes" id="UP000602905">
    <property type="component" value="Unassembled WGS sequence"/>
</dbReference>
<feature type="compositionally biased region" description="Polar residues" evidence="1">
    <location>
        <begin position="1668"/>
        <end position="1678"/>
    </location>
</feature>
<feature type="region of interest" description="Disordered" evidence="1">
    <location>
        <begin position="1141"/>
        <end position="1189"/>
    </location>
</feature>
<dbReference type="PANTHER" id="PTHR31912">
    <property type="entry name" value="IP13529P"/>
    <property type="match status" value="1"/>
</dbReference>
<proteinExistence type="predicted"/>
<feature type="compositionally biased region" description="Polar residues" evidence="1">
    <location>
        <begin position="1725"/>
        <end position="1735"/>
    </location>
</feature>
<feature type="region of interest" description="Disordered" evidence="1">
    <location>
        <begin position="1570"/>
        <end position="1735"/>
    </location>
</feature>
<organism evidence="3 4">
    <name type="scientific">Rhizoctonia solani</name>
    <dbReference type="NCBI Taxonomy" id="456999"/>
    <lineage>
        <taxon>Eukaryota</taxon>
        <taxon>Fungi</taxon>
        <taxon>Dikarya</taxon>
        <taxon>Basidiomycota</taxon>
        <taxon>Agaricomycotina</taxon>
        <taxon>Agaricomycetes</taxon>
        <taxon>Cantharellales</taxon>
        <taxon>Ceratobasidiaceae</taxon>
        <taxon>Rhizoctonia</taxon>
    </lineage>
</organism>
<feature type="signal peptide" evidence="2">
    <location>
        <begin position="1"/>
        <end position="17"/>
    </location>
</feature>
<comment type="caution">
    <text evidence="3">The sequence shown here is derived from an EMBL/GenBank/DDBJ whole genome shotgun (WGS) entry which is preliminary data.</text>
</comment>
<sequence length="1771" mass="197010">MLFTLLLAHVKVGHLTATCSACRDDFGLPLAISKNAVRKHVESATHLANVKGIKSIQQRNDIKQPKSTRPRVEVEADIEGSTQGIGSTSTPVSTPEAPPISHEEFLSIFEYLMTVQDVPTSNSYEVHSTDDDLFENSTAHAQPTPNQHDAASDSEQWSELGEFDLDSDLEEEDGHAPSTSETPWRGYQTQPNSSANEWFPYASFAMYLADLLFSSRRLHFSREQMWAILEFARATGGQNIPRLSTLQKTQEKLKARVGDPTHRYVAPSGTTFHLNKISETLKQDFANPHLRPHMNFLPHIEGKHMSQAWHGYKMVHDVNDNVLTPCLKVRGRIYYVNELVRRKDDYFLPLRWITYGPSKKLYAIGYHTSKSSAGLLVHSEKRIAVKVSTFLESFPEMQQREAVPPFSDTAREFWAEMPHPLREAAGSRLVHSVPLIIFMDDASGNTSKQWNKHWSCYLSNAALPREVLQAEYNVRFVSTSPHATPSDLTHGIRSSIDNAFHNPAVAFDCLTQEEVLIRPFPLFWAGDNPMQAKHCSSSGLASNKFCQTCEVGGDTSFKQSIVGYRTLFKPGVTRSAAKTRQLIDERLNLALKPRMIQKVKDHTSDSGIKDPIAQPLINRLLVLGKDMVKGLVDGVRCSPEEVENALRVELATVRKTEYMNPLLGMEDLGVDIHLDTPTEILHTVLLGVVKYFWAQSVFVLDKDKKLSLFESRLALVNTSGLDIPELNAAYICQYHSSLIGWHFKAIVQVMPFVVYNLFAGNTHLINAWLLLGRMTSMLWYSTIDNIDVYTAELRGLIHNFLLVTASCSPSIMILKPKFHFLVHLPAYIQRFGPALLFLTERFKSFNGVFRVASTFSNRLAPSRDIARQFANMEHAKHICSGGFWKDGNKWVCASPAVRSYPGGSRVFRSVRTCANTTAIRWLRFVQSVGASHLEAPGGPNDRYTPAVSLISQSSDTLRPGSDILLGDQSFGHVRSIFVHQLANGGTVDYVLLERYKLGKEKHPLLDMPVVSRSGIIAYVPAAEVQCLVNMQHNCARDRKCGCTKVTYEIQERERTSKTLLCVSHSDEVWFVINIHALHNLLRLRHAIPPKLHSRKALLLDKEGIFTTAVAKMKTNRAKKTRIAVAKKAAKAMVDEAIMGTDNTSKIHTEQVTEAEAPSRKRKPTTTSLDANSHIAQKRRQSPSSTSDFVSTSTTTSFVLFSEHSPPPPSPTPQIMGIFEDAELGRLDFEEGSETSSNADEGEEQVGPAGQANPTTGSAFDHIDMSGVTPRSALLAFVEGCCKERRLSDKSMENAMQTARLPLDYMVMRLFTHVLELGQDSSKTKVEDFFQSPTFKLSIKQRIQGGLLDPHIPFYVRGCTARFVRHMRLNPRSYDLPLVVQQRLMNTKKFSSAVGEILSGFRGELRRKILGSIEDKTDIASTAEKLVIEGYLLSEDHIKQFALLRYLSEDYLKSEAEAQAKKAKENANARAAQERNQGRNRKQRIDGAPQKALAFWTYIDTQMYCFRQYPLAKRNDYLKKILRLDKKKYPDPAGQARYFPPANQLLVPQWQSEATNAVQVMAQYTLTAAQEGQEATPAGPGATDEGEGPAHQEGAPEQEQEQEQEQEGLGEGEDDPTGQVRTGAIGDLQVDDSPFQPDHEMTHPSTHQHSETAPALVRNANLGGVQGNHAPQGQAQRVPSNPVGPIRGVASEPQNGRVITLAQTSRNSPFPLGSRQFTPHAPRPPTSGTARTTRSVTRNVLGMPSNTGGQGLPVVGPYNPVDSETAAATVGI</sequence>
<reference evidence="3" key="1">
    <citation type="submission" date="2020-09" db="EMBL/GenBank/DDBJ databases">
        <title>Comparative genome analyses of four rice-infecting Rhizoctonia solani isolates reveal extensive enrichment of homogalacturonan modification genes.</title>
        <authorList>
            <person name="Lee D.-Y."/>
            <person name="Jeon J."/>
            <person name="Kim K.-T."/>
            <person name="Cheong K."/>
            <person name="Song H."/>
            <person name="Choi G."/>
            <person name="Ko J."/>
            <person name="Opiyo S.O."/>
            <person name="Zuo S."/>
            <person name="Madhav S."/>
            <person name="Lee Y.-H."/>
            <person name="Wang G.-L."/>
        </authorList>
    </citation>
    <scope>NUCLEOTIDE SEQUENCE</scope>
    <source>
        <strain evidence="3">AG1-IA WGL</strain>
    </source>
</reference>
<feature type="non-terminal residue" evidence="3">
    <location>
        <position position="1"/>
    </location>
</feature>
<gene>
    <name evidence="3" type="ORF">RHS03_00123</name>
</gene>
<evidence type="ECO:0000256" key="1">
    <source>
        <dbReference type="SAM" id="MobiDB-lite"/>
    </source>
</evidence>
<evidence type="ECO:0008006" key="5">
    <source>
        <dbReference type="Google" id="ProtNLM"/>
    </source>
</evidence>
<name>A0A8H7LZC6_9AGAM</name>
<feature type="region of interest" description="Disordered" evidence="1">
    <location>
        <begin position="169"/>
        <end position="190"/>
    </location>
</feature>
<feature type="chain" id="PRO_5034670989" description="C2H2-type domain-containing protein" evidence="2">
    <location>
        <begin position="18"/>
        <end position="1771"/>
    </location>
</feature>
<dbReference type="PANTHER" id="PTHR31912:SF34">
    <property type="entry name" value="NOTOCHORD-RELATED PROTEIN"/>
    <property type="match status" value="1"/>
</dbReference>
<accession>A0A8H7LZC6</accession>
<feature type="region of interest" description="Disordered" evidence="1">
    <location>
        <begin position="135"/>
        <end position="157"/>
    </location>
</feature>
<feature type="compositionally biased region" description="Polar residues" evidence="1">
    <location>
        <begin position="1164"/>
        <end position="1174"/>
    </location>
</feature>
<evidence type="ECO:0000313" key="3">
    <source>
        <dbReference type="EMBL" id="KAF8714594.1"/>
    </source>
</evidence>
<evidence type="ECO:0000256" key="2">
    <source>
        <dbReference type="SAM" id="SignalP"/>
    </source>
</evidence>
<feature type="region of interest" description="Disordered" evidence="1">
    <location>
        <begin position="1229"/>
        <end position="1258"/>
    </location>
</feature>
<evidence type="ECO:0000313" key="4">
    <source>
        <dbReference type="Proteomes" id="UP000602905"/>
    </source>
</evidence>
<keyword evidence="2" id="KW-0732">Signal</keyword>
<dbReference type="OrthoDB" id="2246127at2759"/>